<dbReference type="PROSITE" id="PS00398">
    <property type="entry name" value="RECOMBINASES_2"/>
    <property type="match status" value="1"/>
</dbReference>
<accession>A0A077ASQ5</accession>
<evidence type="ECO:0000256" key="4">
    <source>
        <dbReference type="ARBA" id="ARBA00023172"/>
    </source>
</evidence>
<dbReference type="Pfam" id="PF00239">
    <property type="entry name" value="Resolvase"/>
    <property type="match status" value="1"/>
</dbReference>
<dbReference type="RefSeq" id="WP_038464425.1">
    <property type="nucleotide sequence ID" value="NZ_CP008941.1"/>
</dbReference>
<dbReference type="GO" id="GO:0000150">
    <property type="term" value="F:DNA strand exchange activity"/>
    <property type="evidence" value="ECO:0007669"/>
    <property type="project" value="InterPro"/>
</dbReference>
<feature type="domain" description="Resolvase/invertase-type recombinase catalytic" evidence="7">
    <location>
        <begin position="6"/>
        <end position="140"/>
    </location>
</feature>
<evidence type="ECO:0000256" key="2">
    <source>
        <dbReference type="ARBA" id="ARBA00022908"/>
    </source>
</evidence>
<sequence length="192" mass="21687">MAAGKIIGYIRVSSFEQNPGRQLEGIKTDRVFMDKTSGKDTERPQLKELLKYVRDGDTVVVHSLDRLARNLDDLRRLVQELTVKEVKVQFIKENLTFTGEDSPMAHLLLSVMGAFAEFERALIRERQMEGIAIAKKKGIYKGRKRALSEEQLKDMQLRIASGQKKAHIAKSLGVSRVTLYQYLNAACTSCGE</sequence>
<dbReference type="HOGENOM" id="CLU_010686_8_3_5"/>
<dbReference type="OrthoDB" id="114045at2"/>
<dbReference type="Gene3D" id="1.10.10.60">
    <property type="entry name" value="Homeodomain-like"/>
    <property type="match status" value="1"/>
</dbReference>
<dbReference type="InterPro" id="IPR050639">
    <property type="entry name" value="SSR_resolvase"/>
</dbReference>
<dbReference type="PROSITE" id="PS00397">
    <property type="entry name" value="RECOMBINASES_1"/>
    <property type="match status" value="1"/>
</dbReference>
<dbReference type="CDD" id="cd03768">
    <property type="entry name" value="SR_ResInv"/>
    <property type="match status" value="1"/>
</dbReference>
<gene>
    <name evidence="8" type="ORF">ID47_04960</name>
</gene>
<evidence type="ECO:0000256" key="6">
    <source>
        <dbReference type="PROSITE-ProRule" id="PRU10137"/>
    </source>
</evidence>
<evidence type="ECO:0000256" key="1">
    <source>
        <dbReference type="ARBA" id="ARBA00009913"/>
    </source>
</evidence>
<dbReference type="InterPro" id="IPR006119">
    <property type="entry name" value="Resolv_N"/>
</dbReference>
<dbReference type="Proteomes" id="UP000028926">
    <property type="component" value="Chromosome"/>
</dbReference>
<dbReference type="GO" id="GO:0015074">
    <property type="term" value="P:DNA integration"/>
    <property type="evidence" value="ECO:0007669"/>
    <property type="project" value="UniProtKB-KW"/>
</dbReference>
<name>A0A077ASQ5_9PROT</name>
<proteinExistence type="inferred from homology"/>
<dbReference type="SUPFAM" id="SSF46689">
    <property type="entry name" value="Homeodomain-like"/>
    <property type="match status" value="1"/>
</dbReference>
<evidence type="ECO:0000259" key="7">
    <source>
        <dbReference type="SMART" id="SM00857"/>
    </source>
</evidence>
<dbReference type="eggNOG" id="COG1961">
    <property type="taxonomic scope" value="Bacteria"/>
</dbReference>
<dbReference type="PANTHER" id="PTHR30461:SF26">
    <property type="entry name" value="RESOLVASE HOMOLOG YNEB"/>
    <property type="match status" value="1"/>
</dbReference>
<dbReference type="InterPro" id="IPR009057">
    <property type="entry name" value="Homeodomain-like_sf"/>
</dbReference>
<dbReference type="PANTHER" id="PTHR30461">
    <property type="entry name" value="DNA-INVERTASE FROM LAMBDOID PROPHAGE"/>
    <property type="match status" value="1"/>
</dbReference>
<dbReference type="KEGG" id="paca:ID47_04960"/>
<dbReference type="SUPFAM" id="SSF53041">
    <property type="entry name" value="Resolvase-like"/>
    <property type="match status" value="1"/>
</dbReference>
<dbReference type="EMBL" id="CP008941">
    <property type="protein sequence ID" value="AIK96232.1"/>
    <property type="molecule type" value="Genomic_DNA"/>
</dbReference>
<dbReference type="GO" id="GO:0003677">
    <property type="term" value="F:DNA binding"/>
    <property type="evidence" value="ECO:0007669"/>
    <property type="project" value="UniProtKB-KW"/>
</dbReference>
<comment type="similarity">
    <text evidence="1">Belongs to the site-specific recombinase resolvase family.</text>
</comment>
<dbReference type="Gene3D" id="3.40.50.1390">
    <property type="entry name" value="Resolvase, N-terminal catalytic domain"/>
    <property type="match status" value="1"/>
</dbReference>
<keyword evidence="2" id="KW-0229">DNA integration</keyword>
<dbReference type="SMART" id="SM00857">
    <property type="entry name" value="Resolvase"/>
    <property type="match status" value="1"/>
</dbReference>
<dbReference type="InterPro" id="IPR036162">
    <property type="entry name" value="Resolvase-like_N_sf"/>
</dbReference>
<dbReference type="CDD" id="cd00569">
    <property type="entry name" value="HTH_Hin_like"/>
    <property type="match status" value="1"/>
</dbReference>
<dbReference type="InterPro" id="IPR006118">
    <property type="entry name" value="Recombinase_CS"/>
</dbReference>
<organism evidence="8 9">
    <name type="scientific">Candidatus Odyssella acanthamoebae</name>
    <dbReference type="NCBI Taxonomy" id="91604"/>
    <lineage>
        <taxon>Bacteria</taxon>
        <taxon>Pseudomonadati</taxon>
        <taxon>Pseudomonadota</taxon>
        <taxon>Alphaproteobacteria</taxon>
        <taxon>Holosporales</taxon>
        <taxon>Candidatus Paracaedibacteraceae</taxon>
        <taxon>Candidatus Odyssella</taxon>
    </lineage>
</organism>
<evidence type="ECO:0000256" key="3">
    <source>
        <dbReference type="ARBA" id="ARBA00023125"/>
    </source>
</evidence>
<dbReference type="InterPro" id="IPR006120">
    <property type="entry name" value="Resolvase_HTH_dom"/>
</dbReference>
<dbReference type="Pfam" id="PF02796">
    <property type="entry name" value="HTH_7"/>
    <property type="match status" value="1"/>
</dbReference>
<evidence type="ECO:0000313" key="9">
    <source>
        <dbReference type="Proteomes" id="UP000028926"/>
    </source>
</evidence>
<evidence type="ECO:0000256" key="5">
    <source>
        <dbReference type="PIRSR" id="PIRSR606118-50"/>
    </source>
</evidence>
<dbReference type="AlphaFoldDB" id="A0A077ASQ5"/>
<keyword evidence="9" id="KW-1185">Reference proteome</keyword>
<reference evidence="8 9" key="1">
    <citation type="submission" date="2014-07" db="EMBL/GenBank/DDBJ databases">
        <title>Comparative genomic insights into amoeba endosymbionts belonging to the families of Holosporaceae and Candidatus Midichloriaceae within Rickettsiales.</title>
        <authorList>
            <person name="Wang Z."/>
            <person name="Wu M."/>
        </authorList>
    </citation>
    <scope>NUCLEOTIDE SEQUENCE [LARGE SCALE GENOMIC DNA]</scope>
    <source>
        <strain evidence="8">PRA3</strain>
    </source>
</reference>
<keyword evidence="3" id="KW-0238">DNA-binding</keyword>
<dbReference type="STRING" id="91604.ID47_04960"/>
<protein>
    <submittedName>
        <fullName evidence="8">Transposon Tn21 resolvase</fullName>
    </submittedName>
</protein>
<keyword evidence="4" id="KW-0233">DNA recombination</keyword>
<evidence type="ECO:0000313" key="8">
    <source>
        <dbReference type="EMBL" id="AIK96232.1"/>
    </source>
</evidence>
<feature type="active site" description="O-(5'-phospho-DNA)-serine intermediate" evidence="5 6">
    <location>
        <position position="13"/>
    </location>
</feature>